<dbReference type="SUPFAM" id="SSF50814">
    <property type="entry name" value="Lipocalins"/>
    <property type="match status" value="1"/>
</dbReference>
<dbReference type="RefSeq" id="XP_033154910.1">
    <property type="nucleotide sequence ID" value="XM_033299019.1"/>
</dbReference>
<protein>
    <submittedName>
        <fullName evidence="3">Uncharacterized protein LOC117137529</fullName>
    </submittedName>
</protein>
<organism evidence="2 3">
    <name type="scientific">Drosophila mauritiana</name>
    <name type="common">Fruit fly</name>
    <dbReference type="NCBI Taxonomy" id="7226"/>
    <lineage>
        <taxon>Eukaryota</taxon>
        <taxon>Metazoa</taxon>
        <taxon>Ecdysozoa</taxon>
        <taxon>Arthropoda</taxon>
        <taxon>Hexapoda</taxon>
        <taxon>Insecta</taxon>
        <taxon>Pterygota</taxon>
        <taxon>Neoptera</taxon>
        <taxon>Endopterygota</taxon>
        <taxon>Diptera</taxon>
        <taxon>Brachycera</taxon>
        <taxon>Muscomorpha</taxon>
        <taxon>Ephydroidea</taxon>
        <taxon>Drosophilidae</taxon>
        <taxon>Drosophila</taxon>
        <taxon>Sophophora</taxon>
    </lineage>
</organism>
<keyword evidence="2" id="KW-1185">Reference proteome</keyword>
<evidence type="ECO:0000313" key="2">
    <source>
        <dbReference type="Proteomes" id="UP000515162"/>
    </source>
</evidence>
<gene>
    <name evidence="3" type="primary">LOC117137529</name>
</gene>
<feature type="region of interest" description="Disordered" evidence="1">
    <location>
        <begin position="1"/>
        <end position="36"/>
    </location>
</feature>
<reference evidence="3" key="1">
    <citation type="submission" date="2025-08" db="UniProtKB">
        <authorList>
            <consortium name="RefSeq"/>
        </authorList>
    </citation>
    <scope>IDENTIFICATION</scope>
    <source>
        <strain evidence="3">Mau12</strain>
        <tissue evidence="3">Whole Body</tissue>
    </source>
</reference>
<accession>A0A6P8JGW9</accession>
<dbReference type="GeneID" id="117137529"/>
<dbReference type="AlphaFoldDB" id="A0A6P8JGW9"/>
<name>A0A6P8JGW9_DROMA</name>
<evidence type="ECO:0000256" key="1">
    <source>
        <dbReference type="SAM" id="MobiDB-lite"/>
    </source>
</evidence>
<sequence length="223" mass="25619">MSSHALRETGGSKLKLQAKPTTKSCHAGCSSRQKPRRRPCLPIARILIHIILGGRIADCGLRRFTLQLRVCEIHLHFRILVVEIIVLCRPLPTQQRQFPIVKNNGCAAIKNSVDPPIFDGNFWIITRWLKYQNTKPFECFREHYSPDMPLATRQSVFLETDNKNYAVHLTCLGADSSEESDGMANYLVQTYAIDRRPSVRIMKKILQAHKRRGLDMKFLKYCV</sequence>
<evidence type="ECO:0000313" key="3">
    <source>
        <dbReference type="RefSeq" id="XP_033154910.1"/>
    </source>
</evidence>
<dbReference type="Proteomes" id="UP000515162">
    <property type="component" value="Chromosome 2L"/>
</dbReference>
<proteinExistence type="predicted"/>
<dbReference type="InterPro" id="IPR012674">
    <property type="entry name" value="Calycin"/>
</dbReference>